<protein>
    <submittedName>
        <fullName evidence="3">Phosphoesterase PA-phosphatase related protein</fullName>
    </submittedName>
</protein>
<feature type="transmembrane region" description="Helical" evidence="1">
    <location>
        <begin position="151"/>
        <end position="170"/>
    </location>
</feature>
<reference evidence="3 4" key="1">
    <citation type="journal article" date="2012" name="Stand. Genomic Sci.">
        <title>Complete genome sequence of the aerobic, heterotroph Marinithermus hydrothermalis type strain (T1(T)) from a deep-sea hydrothermal vent chimney.</title>
        <authorList>
            <person name="Copeland A."/>
            <person name="Gu W."/>
            <person name="Yasawong M."/>
            <person name="Lapidus A."/>
            <person name="Lucas S."/>
            <person name="Deshpande S."/>
            <person name="Pagani I."/>
            <person name="Tapia R."/>
            <person name="Cheng J.F."/>
            <person name="Goodwin L.A."/>
            <person name="Pitluck S."/>
            <person name="Liolios K."/>
            <person name="Ivanova N."/>
            <person name="Mavromatis K."/>
            <person name="Mikhailova N."/>
            <person name="Pati A."/>
            <person name="Chen A."/>
            <person name="Palaniappan K."/>
            <person name="Land M."/>
            <person name="Pan C."/>
            <person name="Brambilla E.M."/>
            <person name="Rohde M."/>
            <person name="Tindall B.J."/>
            <person name="Sikorski J."/>
            <person name="Goker M."/>
            <person name="Detter J.C."/>
            <person name="Bristow J."/>
            <person name="Eisen J.A."/>
            <person name="Markowitz V."/>
            <person name="Hugenholtz P."/>
            <person name="Kyrpides N.C."/>
            <person name="Klenk H.P."/>
            <person name="Woyke T."/>
        </authorList>
    </citation>
    <scope>NUCLEOTIDE SEQUENCE [LARGE SCALE GENOMIC DNA]</scope>
    <source>
        <strain evidence="4">DSM 14884 / JCM 11576 / T1</strain>
    </source>
</reference>
<organism evidence="3 4">
    <name type="scientific">Marinithermus hydrothermalis (strain DSM 14884 / JCM 11576 / T1)</name>
    <dbReference type="NCBI Taxonomy" id="869210"/>
    <lineage>
        <taxon>Bacteria</taxon>
        <taxon>Thermotogati</taxon>
        <taxon>Deinococcota</taxon>
        <taxon>Deinococci</taxon>
        <taxon>Thermales</taxon>
        <taxon>Thermaceae</taxon>
        <taxon>Marinithermus</taxon>
    </lineage>
</organism>
<feature type="transmembrane region" description="Helical" evidence="1">
    <location>
        <begin position="53"/>
        <end position="71"/>
    </location>
</feature>
<dbReference type="Proteomes" id="UP000007030">
    <property type="component" value="Chromosome"/>
</dbReference>
<feature type="domain" description="Phosphatidic acid phosphatase type 2/haloperoxidase" evidence="2">
    <location>
        <begin position="50"/>
        <end position="162"/>
    </location>
</feature>
<dbReference type="Gene3D" id="1.20.144.10">
    <property type="entry name" value="Phosphatidic acid phosphatase type 2/haloperoxidase"/>
    <property type="match status" value="1"/>
</dbReference>
<feature type="transmembrane region" description="Helical" evidence="1">
    <location>
        <begin position="20"/>
        <end position="44"/>
    </location>
</feature>
<keyword evidence="1" id="KW-0812">Transmembrane</keyword>
<accession>F2NKY6</accession>
<keyword evidence="1" id="KW-0472">Membrane</keyword>
<dbReference type="SUPFAM" id="SSF48317">
    <property type="entry name" value="Acid phosphatase/Vanadium-dependent haloperoxidase"/>
    <property type="match status" value="1"/>
</dbReference>
<proteinExistence type="predicted"/>
<dbReference type="EMBL" id="CP002630">
    <property type="protein sequence ID" value="AEB11175.1"/>
    <property type="molecule type" value="Genomic_DNA"/>
</dbReference>
<feature type="transmembrane region" description="Helical" evidence="1">
    <location>
        <begin position="217"/>
        <end position="240"/>
    </location>
</feature>
<dbReference type="PANTHER" id="PTHR14969:SF13">
    <property type="entry name" value="AT30094P"/>
    <property type="match status" value="1"/>
</dbReference>
<feature type="transmembrane region" description="Helical" evidence="1">
    <location>
        <begin position="120"/>
        <end position="139"/>
    </location>
</feature>
<name>F2NKY6_MARHT</name>
<gene>
    <name evidence="3" type="ordered locus">Marky_0423</name>
</gene>
<keyword evidence="1" id="KW-1133">Transmembrane helix</keyword>
<dbReference type="PANTHER" id="PTHR14969">
    <property type="entry name" value="SPHINGOSINE-1-PHOSPHATE PHOSPHOHYDROLASE"/>
    <property type="match status" value="1"/>
</dbReference>
<dbReference type="InterPro" id="IPR000326">
    <property type="entry name" value="PAP2/HPO"/>
</dbReference>
<evidence type="ECO:0000313" key="4">
    <source>
        <dbReference type="Proteomes" id="UP000007030"/>
    </source>
</evidence>
<dbReference type="RefSeq" id="WP_013703230.1">
    <property type="nucleotide sequence ID" value="NC_015387.1"/>
</dbReference>
<dbReference type="Pfam" id="PF01569">
    <property type="entry name" value="PAP2"/>
    <property type="match status" value="1"/>
</dbReference>
<dbReference type="HOGENOM" id="CLU_068892_1_1_0"/>
<dbReference type="AlphaFoldDB" id="F2NKY6"/>
<sequence length="274" mass="29086">MNAMETVVFLQSLLGPGAEGVMLLVTHLGSEYAYVVFLALYFWLVDPHVGRRLGILMGLTFGLNAVLKFLFAAPRPFHLDPAVASAAAKATAGGPGFPSGHAQGSATLWGFLALWHRRAWLAWIAGLVIVLVGVSRVYLGVHFPLDVVGGTLLGLALAAAGVAFPSYPIWPLGARLGVVGGAFLLGVLWPLLARELAVIAGFFFSRPRFTPPATWPARLAFAGAGIALVLAVYVGLGVLLGEARHAGWGAFVRYLGLVIFATEVWPRVLPQRAR</sequence>
<dbReference type="InterPro" id="IPR036938">
    <property type="entry name" value="PAP2/HPO_sf"/>
</dbReference>
<evidence type="ECO:0000259" key="2">
    <source>
        <dbReference type="SMART" id="SM00014"/>
    </source>
</evidence>
<evidence type="ECO:0000313" key="3">
    <source>
        <dbReference type="EMBL" id="AEB11175.1"/>
    </source>
</evidence>
<dbReference type="eggNOG" id="COG0671">
    <property type="taxonomic scope" value="Bacteria"/>
</dbReference>
<keyword evidence="4" id="KW-1185">Reference proteome</keyword>
<feature type="transmembrane region" description="Helical" evidence="1">
    <location>
        <begin position="246"/>
        <end position="265"/>
    </location>
</feature>
<dbReference type="KEGG" id="mhd:Marky_0423"/>
<dbReference type="STRING" id="869210.Marky_0423"/>
<dbReference type="SMART" id="SM00014">
    <property type="entry name" value="acidPPc"/>
    <property type="match status" value="1"/>
</dbReference>
<evidence type="ECO:0000256" key="1">
    <source>
        <dbReference type="SAM" id="Phobius"/>
    </source>
</evidence>
<feature type="transmembrane region" description="Helical" evidence="1">
    <location>
        <begin position="182"/>
        <end position="205"/>
    </location>
</feature>